<evidence type="ECO:0000313" key="11">
    <source>
        <dbReference type="EMBL" id="MFC3150013.1"/>
    </source>
</evidence>
<evidence type="ECO:0000256" key="4">
    <source>
        <dbReference type="ARBA" id="ARBA00023143"/>
    </source>
</evidence>
<feature type="domain" description="Flagellar basal-body/hook protein C-terminal" evidence="8">
    <location>
        <begin position="621"/>
        <end position="666"/>
    </location>
</feature>
<evidence type="ECO:0000256" key="3">
    <source>
        <dbReference type="ARBA" id="ARBA00019015"/>
    </source>
</evidence>
<evidence type="ECO:0000259" key="8">
    <source>
        <dbReference type="Pfam" id="PF06429"/>
    </source>
</evidence>
<dbReference type="RefSeq" id="WP_386716030.1">
    <property type="nucleotide sequence ID" value="NZ_JBHRSZ010000002.1"/>
</dbReference>
<evidence type="ECO:0000256" key="5">
    <source>
        <dbReference type="RuleBase" id="RU362116"/>
    </source>
</evidence>
<evidence type="ECO:0000256" key="2">
    <source>
        <dbReference type="ARBA" id="ARBA00009677"/>
    </source>
</evidence>
<dbReference type="InterPro" id="IPR037058">
    <property type="entry name" value="Falgellar_hook_FlgE_sf"/>
</dbReference>
<dbReference type="Gene3D" id="2.60.98.20">
    <property type="entry name" value="Flagellar hook protein FlgE"/>
    <property type="match status" value="1"/>
</dbReference>
<organism evidence="11 12">
    <name type="scientific">Litoribrevibacter euphylliae</name>
    <dbReference type="NCBI Taxonomy" id="1834034"/>
    <lineage>
        <taxon>Bacteria</taxon>
        <taxon>Pseudomonadati</taxon>
        <taxon>Pseudomonadota</taxon>
        <taxon>Gammaproteobacteria</taxon>
        <taxon>Oceanospirillales</taxon>
        <taxon>Oceanospirillaceae</taxon>
        <taxon>Litoribrevibacter</taxon>
    </lineage>
</organism>
<keyword evidence="11" id="KW-0282">Flagellum</keyword>
<evidence type="ECO:0000313" key="12">
    <source>
        <dbReference type="Proteomes" id="UP001595476"/>
    </source>
</evidence>
<dbReference type="Pfam" id="PF22692">
    <property type="entry name" value="LlgE_F_G_D1"/>
    <property type="match status" value="1"/>
</dbReference>
<feature type="domain" description="Flagellar hook protein FlgE D2" evidence="9">
    <location>
        <begin position="383"/>
        <end position="548"/>
    </location>
</feature>
<reference evidence="12" key="1">
    <citation type="journal article" date="2019" name="Int. J. Syst. Evol. Microbiol.">
        <title>The Global Catalogue of Microorganisms (GCM) 10K type strain sequencing project: providing services to taxonomists for standard genome sequencing and annotation.</title>
        <authorList>
            <consortium name="The Broad Institute Genomics Platform"/>
            <consortium name="The Broad Institute Genome Sequencing Center for Infectious Disease"/>
            <person name="Wu L."/>
            <person name="Ma J."/>
        </authorList>
    </citation>
    <scope>NUCLEOTIDE SEQUENCE [LARGE SCALE GENOMIC DNA]</scope>
    <source>
        <strain evidence="12">KCTC 52438</strain>
    </source>
</reference>
<dbReference type="InterPro" id="IPR001444">
    <property type="entry name" value="Flag_bb_rod_N"/>
</dbReference>
<accession>A0ABV7HBC7</accession>
<dbReference type="Pfam" id="PF00460">
    <property type="entry name" value="Flg_bb_rod"/>
    <property type="match status" value="1"/>
</dbReference>
<dbReference type="NCBIfam" id="TIGR03506">
    <property type="entry name" value="FlgEFG_subfam"/>
    <property type="match status" value="2"/>
</dbReference>
<dbReference type="SUPFAM" id="SSF117143">
    <property type="entry name" value="Flagellar hook protein flgE"/>
    <property type="match status" value="1"/>
</dbReference>
<protein>
    <recommendedName>
        <fullName evidence="3 5">Flagellar hook protein FlgE</fullName>
    </recommendedName>
</protein>
<gene>
    <name evidence="11" type="ORF">ACFOEK_03145</name>
</gene>
<dbReference type="Proteomes" id="UP001595476">
    <property type="component" value="Unassembled WGS sequence"/>
</dbReference>
<proteinExistence type="inferred from homology"/>
<evidence type="ECO:0000256" key="1">
    <source>
        <dbReference type="ARBA" id="ARBA00004117"/>
    </source>
</evidence>
<name>A0ABV7HBC7_9GAMM</name>
<evidence type="ECO:0000256" key="6">
    <source>
        <dbReference type="SAM" id="MobiDB-lite"/>
    </source>
</evidence>
<comment type="function">
    <text evidence="5">A flexible structure which links the flagellar filament to the drive apparatus in the basal body.</text>
</comment>
<dbReference type="PANTHER" id="PTHR30435:SF1">
    <property type="entry name" value="FLAGELLAR HOOK PROTEIN FLGE"/>
    <property type="match status" value="1"/>
</dbReference>
<keyword evidence="11" id="KW-0966">Cell projection</keyword>
<dbReference type="Pfam" id="PF07559">
    <property type="entry name" value="FlgE_D2"/>
    <property type="match status" value="1"/>
</dbReference>
<feature type="domain" description="Flagellar basal body rod protein N-terminal" evidence="7">
    <location>
        <begin position="5"/>
        <end position="33"/>
    </location>
</feature>
<keyword evidence="4 5" id="KW-0975">Bacterial flagellum</keyword>
<comment type="caution">
    <text evidence="11">The sequence shown here is derived from an EMBL/GenBank/DDBJ whole genome shotgun (WGS) entry which is preliminary data.</text>
</comment>
<keyword evidence="11" id="KW-0969">Cilium</keyword>
<evidence type="ECO:0000259" key="9">
    <source>
        <dbReference type="Pfam" id="PF07559"/>
    </source>
</evidence>
<dbReference type="Pfam" id="PF06429">
    <property type="entry name" value="Flg_bbr_C"/>
    <property type="match status" value="1"/>
</dbReference>
<comment type="similarity">
    <text evidence="2 5">Belongs to the flagella basal body rod proteins family.</text>
</comment>
<dbReference type="InterPro" id="IPR010930">
    <property type="entry name" value="Flg_bb/hook_C_dom"/>
</dbReference>
<dbReference type="PANTHER" id="PTHR30435">
    <property type="entry name" value="FLAGELLAR PROTEIN"/>
    <property type="match status" value="1"/>
</dbReference>
<feature type="domain" description="Flagellar hook protein FlgE/F/G-like D1" evidence="10">
    <location>
        <begin position="81"/>
        <end position="149"/>
    </location>
</feature>
<dbReference type="InterPro" id="IPR020013">
    <property type="entry name" value="Flagellar_FlgE/F/G"/>
</dbReference>
<dbReference type="InterPro" id="IPR037925">
    <property type="entry name" value="FlgE/F/G-like"/>
</dbReference>
<dbReference type="EMBL" id="JBHRSZ010000002">
    <property type="protein sequence ID" value="MFC3150013.1"/>
    <property type="molecule type" value="Genomic_DNA"/>
</dbReference>
<sequence length="666" mass="69050">MSFGVGLTGLKGAQTDLDVTGHNIANAGTVGFKQSRVEFGDLYAANVSSSGASGQGVNINQISQQFNQGEITFTENNLDLAINGEGFFVVQNTLGEQFYTRSGMFGLDREGYIVTNTGERVQGFGVPDELQLQPQPNPARPLGDIQVDDADMAPNRTTDVETEFNLDSRQEYVTGGLPATSDGTGVSVPQVGATNGYSATTTASTVQIVNAAFTPNQVISDVSWTANDSANAIATAISNVEGATASATTTVQIDAGILAATGVVLNGNLLASTATGANTGSAIAAEISSLSNFSASFDAATNTLTVVNDLGFDVQLDSTAGAFNVSGIANGVNQGTVAAGAGTTVTTGGYVDITLDAGLYLVNNDSATAPNDVVFGATPTDDSSVIRPFSPTDSESYNHTTSVTIYDSLGNPHIMTQYFVKEPPTLTASNENTWTMYALIDGYHIGDQNPAYDSTQPESLTNSMNLPLSQQIVFDTSGEIQSTNPSTPLLVDDWQPRDADGNPNGSDGPASGVEPTVPPTSSNFVIDITGSTQHASQFAINGLAQDGFSTGTLVGLDVGTDGQVVGRYTNGETRTFAYIAMANFTNEQGLVPIGDTMWRGSAAAGEAVINLPGTAALGQIQSAALENSNVDLSDELVGLIIAQRNYQANAKTIETENTISQTILNI</sequence>
<comment type="subcellular location">
    <subcellularLocation>
        <location evidence="1 5">Bacterial flagellum basal body</location>
    </subcellularLocation>
</comment>
<evidence type="ECO:0000259" key="10">
    <source>
        <dbReference type="Pfam" id="PF22692"/>
    </source>
</evidence>
<evidence type="ECO:0000259" key="7">
    <source>
        <dbReference type="Pfam" id="PF00460"/>
    </source>
</evidence>
<feature type="region of interest" description="Disordered" evidence="6">
    <location>
        <begin position="479"/>
        <end position="521"/>
    </location>
</feature>
<keyword evidence="12" id="KW-1185">Reference proteome</keyword>
<dbReference type="InterPro" id="IPR053967">
    <property type="entry name" value="LlgE_F_G-like_D1"/>
</dbReference>
<dbReference type="InterPro" id="IPR011491">
    <property type="entry name" value="FlgE_D2"/>
</dbReference>